<dbReference type="PROSITE" id="PS51257">
    <property type="entry name" value="PROKAR_LIPOPROTEIN"/>
    <property type="match status" value="1"/>
</dbReference>
<dbReference type="WBParaSite" id="PgR003_g111_t01">
    <property type="protein sequence ID" value="PgR003_g111_t01"/>
    <property type="gene ID" value="PgR003_g111"/>
</dbReference>
<proteinExistence type="predicted"/>
<dbReference type="SUPFAM" id="SSF55149">
    <property type="entry name" value="Pepsin inhibitor-3"/>
    <property type="match status" value="1"/>
</dbReference>
<name>A0A915A987_PARUN</name>
<dbReference type="WBParaSite" id="PgR003_g111_t05">
    <property type="protein sequence ID" value="PgR003_g111_t05"/>
    <property type="gene ID" value="PgR003_g111"/>
</dbReference>
<dbReference type="WBParaSite" id="PgR003_g111_t04">
    <property type="protein sequence ID" value="PgR003_g111_t04"/>
    <property type="gene ID" value="PgR003_g111"/>
</dbReference>
<evidence type="ECO:0000313" key="3">
    <source>
        <dbReference type="WBParaSite" id="PgR003_g111_t01"/>
    </source>
</evidence>
<feature type="chain" id="PRO_5041189874" evidence="1">
    <location>
        <begin position="17"/>
        <end position="129"/>
    </location>
</feature>
<dbReference type="WBParaSite" id="PgR003_g111_t03">
    <property type="protein sequence ID" value="PgR003_g111_t03"/>
    <property type="gene ID" value="PgR003_g111"/>
</dbReference>
<dbReference type="Gene3D" id="3.30.1120.50">
    <property type="entry name" value="Pepsin inhibitor-3"/>
    <property type="match status" value="1"/>
</dbReference>
<dbReference type="WBParaSite" id="PgR003_g111_t02">
    <property type="protein sequence ID" value="PgR003_g111_t02"/>
    <property type="gene ID" value="PgR003_g111"/>
</dbReference>
<accession>A0A915A987</accession>
<dbReference type="Proteomes" id="UP000887569">
    <property type="component" value="Unplaced"/>
</dbReference>
<evidence type="ECO:0000256" key="1">
    <source>
        <dbReference type="SAM" id="SignalP"/>
    </source>
</evidence>
<keyword evidence="1" id="KW-0732">Signal</keyword>
<reference evidence="3 4" key="1">
    <citation type="submission" date="2022-11" db="UniProtKB">
        <authorList>
            <consortium name="WormBaseParasite"/>
        </authorList>
    </citation>
    <scope>IDENTIFICATION</scope>
</reference>
<sequence length="129" mass="14760">MKKILIVLWIATTAFAQYEKYNANFGTTTSISCQIVDGAIFVNGRLKRRMNSRDVAMLADYNVKVQKWKQELIDTIIKAVPFHIELGHPSGLQDWPFGPRNNPFESTSIRKRRAIGRFPDTPAFCNENN</sequence>
<evidence type="ECO:0000313" key="2">
    <source>
        <dbReference type="Proteomes" id="UP000887569"/>
    </source>
</evidence>
<organism evidence="2 5">
    <name type="scientific">Parascaris univalens</name>
    <name type="common">Nematode worm</name>
    <dbReference type="NCBI Taxonomy" id="6257"/>
    <lineage>
        <taxon>Eukaryota</taxon>
        <taxon>Metazoa</taxon>
        <taxon>Ecdysozoa</taxon>
        <taxon>Nematoda</taxon>
        <taxon>Chromadorea</taxon>
        <taxon>Rhabditida</taxon>
        <taxon>Spirurina</taxon>
        <taxon>Ascaridomorpha</taxon>
        <taxon>Ascaridoidea</taxon>
        <taxon>Ascarididae</taxon>
        <taxon>Parascaris</taxon>
    </lineage>
</organism>
<feature type="signal peptide" evidence="1">
    <location>
        <begin position="1"/>
        <end position="16"/>
    </location>
</feature>
<evidence type="ECO:0000313" key="4">
    <source>
        <dbReference type="WBParaSite" id="PgR003_g111_t02"/>
    </source>
</evidence>
<keyword evidence="2" id="KW-1185">Reference proteome</keyword>
<evidence type="ECO:0000313" key="5">
    <source>
        <dbReference type="WBParaSite" id="PgR003_g111_t04"/>
    </source>
</evidence>
<dbReference type="InterPro" id="IPR038412">
    <property type="entry name" value="Pepsin-I3_sf"/>
</dbReference>
<protein>
    <submittedName>
        <fullName evidence="3 4">Pepsin inhibitor-3-like repeated domain-containing protein</fullName>
    </submittedName>
</protein>
<dbReference type="AlphaFoldDB" id="A0A915A987"/>